<gene>
    <name evidence="1" type="ORF">LCGC14_2169040</name>
</gene>
<name>A0A0F9ECS5_9ZZZZ</name>
<evidence type="ECO:0000313" key="1">
    <source>
        <dbReference type="EMBL" id="KKL64041.1"/>
    </source>
</evidence>
<organism evidence="1">
    <name type="scientific">marine sediment metagenome</name>
    <dbReference type="NCBI Taxonomy" id="412755"/>
    <lineage>
        <taxon>unclassified sequences</taxon>
        <taxon>metagenomes</taxon>
        <taxon>ecological metagenomes</taxon>
    </lineage>
</organism>
<protein>
    <submittedName>
        <fullName evidence="1">Uncharacterized protein</fullName>
    </submittedName>
</protein>
<accession>A0A0F9ECS5</accession>
<comment type="caution">
    <text evidence="1">The sequence shown here is derived from an EMBL/GenBank/DDBJ whole genome shotgun (WGS) entry which is preliminary data.</text>
</comment>
<dbReference type="AlphaFoldDB" id="A0A0F9ECS5"/>
<dbReference type="EMBL" id="LAZR01027967">
    <property type="protein sequence ID" value="KKL64041.1"/>
    <property type="molecule type" value="Genomic_DNA"/>
</dbReference>
<sequence length="132" mass="15268">MRIIRKNKHLINTKLEKKRKKKIICPQCKRIFYGKYSFNCHPCEDSRYRISGYIQKAREKYKEQGFITSKQASALLSCQPAQDLCQQVGKKLQLSTNVVDFALNMIKSFEREKGMLINPPPLPVKIASGALY</sequence>
<feature type="non-terminal residue" evidence="1">
    <location>
        <position position="132"/>
    </location>
</feature>
<proteinExistence type="predicted"/>
<reference evidence="1" key="1">
    <citation type="journal article" date="2015" name="Nature">
        <title>Complex archaea that bridge the gap between prokaryotes and eukaryotes.</title>
        <authorList>
            <person name="Spang A."/>
            <person name="Saw J.H."/>
            <person name="Jorgensen S.L."/>
            <person name="Zaremba-Niedzwiedzka K."/>
            <person name="Martijn J."/>
            <person name="Lind A.E."/>
            <person name="van Eijk R."/>
            <person name="Schleper C."/>
            <person name="Guy L."/>
            <person name="Ettema T.J."/>
        </authorList>
    </citation>
    <scope>NUCLEOTIDE SEQUENCE</scope>
</reference>